<keyword evidence="1" id="KW-0812">Transmembrane</keyword>
<organism evidence="2 3">
    <name type="scientific">Candidatus Buchananbacteria bacterium RIFCSPHIGHO2_01_FULL_39_14</name>
    <dbReference type="NCBI Taxonomy" id="1797532"/>
    <lineage>
        <taxon>Bacteria</taxon>
        <taxon>Candidatus Buchananiibacteriota</taxon>
    </lineage>
</organism>
<keyword evidence="1" id="KW-1133">Transmembrane helix</keyword>
<evidence type="ECO:0008006" key="4">
    <source>
        <dbReference type="Google" id="ProtNLM"/>
    </source>
</evidence>
<dbReference type="EMBL" id="MHIB01000005">
    <property type="protein sequence ID" value="OGY45111.1"/>
    <property type="molecule type" value="Genomic_DNA"/>
</dbReference>
<feature type="transmembrane region" description="Helical" evidence="1">
    <location>
        <begin position="6"/>
        <end position="26"/>
    </location>
</feature>
<evidence type="ECO:0000313" key="2">
    <source>
        <dbReference type="EMBL" id="OGY45111.1"/>
    </source>
</evidence>
<evidence type="ECO:0000256" key="1">
    <source>
        <dbReference type="SAM" id="Phobius"/>
    </source>
</evidence>
<keyword evidence="1" id="KW-0472">Membrane</keyword>
<name>A0A1G1XYT1_9BACT</name>
<proteinExistence type="predicted"/>
<protein>
    <recommendedName>
        <fullName evidence="4">Transmembrane protein</fullName>
    </recommendedName>
</protein>
<dbReference type="Proteomes" id="UP000178930">
    <property type="component" value="Unassembled WGS sequence"/>
</dbReference>
<evidence type="ECO:0000313" key="3">
    <source>
        <dbReference type="Proteomes" id="UP000178930"/>
    </source>
</evidence>
<dbReference type="AlphaFoldDB" id="A0A1G1XYT1"/>
<sequence>MKNRQILLFSILIAVAMLGMIFIFFYRPWTEISLQKYMAKITTCGNILDENDCYAKSFCEGIYGPVNPDSNQFEFKRCQKIPFAALLQLEKEKNICQTTQGQWYRNKLGNFCLCDKAGAGQTFDKTKGCISK</sequence>
<reference evidence="2 3" key="1">
    <citation type="journal article" date="2016" name="Nat. Commun.">
        <title>Thousands of microbial genomes shed light on interconnected biogeochemical processes in an aquifer system.</title>
        <authorList>
            <person name="Anantharaman K."/>
            <person name="Brown C.T."/>
            <person name="Hug L.A."/>
            <person name="Sharon I."/>
            <person name="Castelle C.J."/>
            <person name="Probst A.J."/>
            <person name="Thomas B.C."/>
            <person name="Singh A."/>
            <person name="Wilkins M.J."/>
            <person name="Karaoz U."/>
            <person name="Brodie E.L."/>
            <person name="Williams K.H."/>
            <person name="Hubbard S.S."/>
            <person name="Banfield J.F."/>
        </authorList>
    </citation>
    <scope>NUCLEOTIDE SEQUENCE [LARGE SCALE GENOMIC DNA]</scope>
</reference>
<dbReference type="STRING" id="1797532.A2729_05490"/>
<gene>
    <name evidence="2" type="ORF">A2729_05490</name>
</gene>
<accession>A0A1G1XYT1</accession>
<comment type="caution">
    <text evidence="2">The sequence shown here is derived from an EMBL/GenBank/DDBJ whole genome shotgun (WGS) entry which is preliminary data.</text>
</comment>